<sequence length="371" mass="42040">MTAPIEGPFDPGAVVQDLEMDSLHTNDNKKQLLTKELFQPIEKQNLKANQKELFPSWRYYLSMFSSFCCLILLSYHVKSTLNLKSFCPSSFFKINSISLGKNTHGLSHEKDKRTANWDVFFRERTNKSLASSKSLSTNPLETQDLFDKATALKIFQADHLKQLVPKRDRRRLRFCLDITFLDFSQIFPSCFSFQGNNVVTIDPHGLITPALINPFSFRSQNLSRNSERFASSLSEVCPDTLREKCSEWLKNGNNERLVETISSKMNKELISSWDTTPISISNAAVQTCFDSVLEGSSALSLYDGPKETFFAREGTSQFNNLDKVITAKSSEDRRDLSSTSERSSQTPPECIYLANRGIAAVTTSSSRYYLQ</sequence>
<accession>H8Y616</accession>
<dbReference type="EMBL" id="KP205433">
    <property type="protein sequence ID" value="AJJ48614.1"/>
    <property type="molecule type" value="Genomic_DNA"/>
</dbReference>
<protein>
    <submittedName>
        <fullName evidence="2">ORF372 protein</fullName>
    </submittedName>
</protein>
<reference evidence="2" key="1">
    <citation type="submission" date="2014-11" db="EMBL/GenBank/DDBJ databases">
        <title>The chloroplast genome evolution of eusporangiate ferns and the origin of Mankyua (Ophioglossaceae).</title>
        <authorList>
            <person name="Kim H.T."/>
            <person name="Kim K.-J."/>
        </authorList>
    </citation>
    <scope>NUCLEOTIDE SEQUENCE</scope>
</reference>
<dbReference type="EMBL" id="JF343520">
    <property type="protein sequence ID" value="ADZ47984.1"/>
    <property type="molecule type" value="Genomic_DNA"/>
</dbReference>
<evidence type="ECO:0000313" key="1">
    <source>
        <dbReference type="EMBL" id="ADZ47984.1"/>
    </source>
</evidence>
<reference evidence="1" key="2">
    <citation type="submission" date="2014-12" db="EMBL/GenBank/DDBJ databases">
        <title>Complete genome sequence of Mankyua chejuense (Ophioglossaceae).</title>
        <authorList>
            <person name="Kim H.T."/>
            <person name="Kim K.J."/>
        </authorList>
    </citation>
    <scope>NUCLEOTIDE SEQUENCE</scope>
</reference>
<keyword evidence="1" id="KW-0934">Plastid</keyword>
<evidence type="ECO:0000313" key="2">
    <source>
        <dbReference type="EMBL" id="AJJ48614.1"/>
    </source>
</evidence>
<organism evidence="1">
    <name type="scientific">Mankyua chejuensis</name>
    <dbReference type="NCBI Taxonomy" id="996148"/>
    <lineage>
        <taxon>Eukaryota</taxon>
        <taxon>Viridiplantae</taxon>
        <taxon>Streptophyta</taxon>
        <taxon>Embryophyta</taxon>
        <taxon>Tracheophyta</taxon>
        <taxon>Polypodiopsida</taxon>
        <taxon>Ophioglossidae</taxon>
        <taxon>Ophioglossales</taxon>
        <taxon>Ophioglossaceae</taxon>
        <taxon>Mankyuoideae</taxon>
        <taxon>Mankyua</taxon>
    </lineage>
</organism>
<geneLocation type="plastid" evidence="1"/>
<dbReference type="AlphaFoldDB" id="H8Y616"/>
<name>H8Y616_9MONI</name>
<dbReference type="RefSeq" id="YP_005352952.1">
    <property type="nucleotide sequence ID" value="NC_017006.1"/>
</dbReference>
<dbReference type="GeneID" id="11945909"/>
<gene>
    <name evidence="1" type="primary">ORF372</name>
</gene>
<proteinExistence type="predicted"/>
<keyword evidence="1" id="KW-0150">Chloroplast</keyword>